<name>A0A0K2CNI7_9CAUD</name>
<dbReference type="SUPFAM" id="SSF53098">
    <property type="entry name" value="Ribonuclease H-like"/>
    <property type="match status" value="1"/>
</dbReference>
<dbReference type="GO" id="GO:0003676">
    <property type="term" value="F:nucleic acid binding"/>
    <property type="evidence" value="ECO:0007669"/>
    <property type="project" value="InterPro"/>
</dbReference>
<dbReference type="EMBL" id="KT151955">
    <property type="protein sequence ID" value="ALA07195.1"/>
    <property type="molecule type" value="Genomic_DNA"/>
</dbReference>
<organism evidence="1 2">
    <name type="scientific">Brevibacillus phage Jenst</name>
    <dbReference type="NCBI Taxonomy" id="1691954"/>
    <lineage>
        <taxon>Viruses</taxon>
        <taxon>Duplodnaviria</taxon>
        <taxon>Heunggongvirae</taxon>
        <taxon>Uroviricota</taxon>
        <taxon>Caudoviricetes</taxon>
        <taxon>Jenstvirus</taxon>
        <taxon>Jenstvirus jenst</taxon>
    </lineage>
</organism>
<accession>A0A0K2CNI7</accession>
<dbReference type="InterPro" id="IPR012337">
    <property type="entry name" value="RNaseH-like_sf"/>
</dbReference>
<protein>
    <submittedName>
        <fullName evidence="1">Uncharacterized protein</fullName>
    </submittedName>
</protein>
<reference evidence="1 2" key="1">
    <citation type="journal article" date="2015" name="Genome Announc.">
        <title>Genome Sequences of Five Additional Brevibacillus laterosporus Bacteriophages.</title>
        <authorList>
            <person name="Merrill B.D."/>
            <person name="Berg J.A."/>
            <person name="Graves K.A."/>
            <person name="Ward A.T."/>
            <person name="Hilton J.A."/>
            <person name="Wake B.N."/>
            <person name="Grose J.H."/>
            <person name="Breakwell D.P."/>
            <person name="Burnett S.H."/>
        </authorList>
    </citation>
    <scope>NUCLEOTIDE SEQUENCE [LARGE SCALE GENOMIC DNA]</scope>
</reference>
<sequence>MPPIWKRSPVNENPLGYRKHEVPAERIDQIQEYLISNTLRVYCDTSYRQNEGIYGVASSFVGFNSVIVHDDKIYSKLVAHSIFGELCALKLALLKLPKHVTNIQRPDGVILFSDHDKIQYILENSVRKYKVIIDPIITEINSLLHQLKVSLNVDIEIRYLGADKRHNPFYKSAHNASRKAIGIL</sequence>
<gene>
    <name evidence="1" type="ORF">JENST_66</name>
</gene>
<dbReference type="Gene3D" id="3.30.420.10">
    <property type="entry name" value="Ribonuclease H-like superfamily/Ribonuclease H"/>
    <property type="match status" value="1"/>
</dbReference>
<dbReference type="GeneID" id="26626014"/>
<dbReference type="KEGG" id="vg:26626014"/>
<evidence type="ECO:0000313" key="2">
    <source>
        <dbReference type="Proteomes" id="UP000208104"/>
    </source>
</evidence>
<dbReference type="Proteomes" id="UP000208104">
    <property type="component" value="Segment"/>
</dbReference>
<evidence type="ECO:0000313" key="1">
    <source>
        <dbReference type="EMBL" id="ALA07195.1"/>
    </source>
</evidence>
<keyword evidence="2" id="KW-1185">Reference proteome</keyword>
<dbReference type="RefSeq" id="YP_009199127.1">
    <property type="nucleotide sequence ID" value="NC_028805.1"/>
</dbReference>
<proteinExistence type="predicted"/>
<dbReference type="InterPro" id="IPR036397">
    <property type="entry name" value="RNaseH_sf"/>
</dbReference>